<evidence type="ECO:0000313" key="2">
    <source>
        <dbReference type="EMBL" id="TDT61925.1"/>
    </source>
</evidence>
<evidence type="ECO:0000256" key="1">
    <source>
        <dbReference type="SAM" id="Phobius"/>
    </source>
</evidence>
<sequence length="270" mass="31299">MIVYESTLILTTMLSLILPLIFQKLHLVKNIDEEISIPYSGGSVIFLGISVSYCLLYFQREVSLFKFLFYIISLFVIYFIGIFDDLYGHHTAPKEKKRLRSLLKRLLSTGFINYTAILIISSYIFFFFNEEYWIFKGILTTSISILFSLIDNKPGRSIRAYFLFYILAAFSSLRWTRELYNIMVLVLAPYYCFDNWHYSALGKSGSNLIGFGVGFILSEMFSTNLLVISVMSLSVPLFYAVNKRHVLIEAIIKSPFLDYLHRVAAQRQEN</sequence>
<comment type="caution">
    <text evidence="2">The sequence shown here is derived from an EMBL/GenBank/DDBJ whole genome shotgun (WGS) entry which is preliminary data.</text>
</comment>
<keyword evidence="3" id="KW-1185">Reference proteome</keyword>
<dbReference type="AlphaFoldDB" id="A0A4R7KSW3"/>
<reference evidence="2 3" key="1">
    <citation type="submission" date="2019-03" db="EMBL/GenBank/DDBJ databases">
        <title>Genomic Encyclopedia of Type Strains, Phase IV (KMG-IV): sequencing the most valuable type-strain genomes for metagenomic binning, comparative biology and taxonomic classification.</title>
        <authorList>
            <person name="Goeker M."/>
        </authorList>
    </citation>
    <scope>NUCLEOTIDE SEQUENCE [LARGE SCALE GENOMIC DNA]</scope>
    <source>
        <strain evidence="2 3">DSM 24455</strain>
    </source>
</reference>
<name>A0A4R7KSW3_9CLOT</name>
<evidence type="ECO:0008006" key="4">
    <source>
        <dbReference type="Google" id="ProtNLM"/>
    </source>
</evidence>
<dbReference type="OrthoDB" id="2679245at2"/>
<gene>
    <name evidence="2" type="ORF">EDD71_105104</name>
</gene>
<dbReference type="RefSeq" id="WP_133627556.1">
    <property type="nucleotide sequence ID" value="NZ_SOAZ01000005.1"/>
</dbReference>
<keyword evidence="1" id="KW-1133">Transmembrane helix</keyword>
<dbReference type="Proteomes" id="UP000295325">
    <property type="component" value="Unassembled WGS sequence"/>
</dbReference>
<keyword evidence="1" id="KW-0812">Transmembrane</keyword>
<feature type="transmembrane region" description="Helical" evidence="1">
    <location>
        <begin position="208"/>
        <end position="241"/>
    </location>
</feature>
<feature type="transmembrane region" description="Helical" evidence="1">
    <location>
        <begin position="37"/>
        <end position="58"/>
    </location>
</feature>
<keyword evidence="1" id="KW-0472">Membrane</keyword>
<protein>
    <recommendedName>
        <fullName evidence="4">UDP-N-acetylmuramyl pentapeptide phosphotransferase/UDP-N-acetylglucosamine-1-phosphate transferase</fullName>
    </recommendedName>
</protein>
<accession>A0A4R7KSW3</accession>
<feature type="transmembrane region" description="Helical" evidence="1">
    <location>
        <begin position="106"/>
        <end position="126"/>
    </location>
</feature>
<evidence type="ECO:0000313" key="3">
    <source>
        <dbReference type="Proteomes" id="UP000295325"/>
    </source>
</evidence>
<dbReference type="EMBL" id="SOAZ01000005">
    <property type="protein sequence ID" value="TDT61925.1"/>
    <property type="molecule type" value="Genomic_DNA"/>
</dbReference>
<proteinExistence type="predicted"/>
<organism evidence="2 3">
    <name type="scientific">Fonticella tunisiensis</name>
    <dbReference type="NCBI Taxonomy" id="1096341"/>
    <lineage>
        <taxon>Bacteria</taxon>
        <taxon>Bacillati</taxon>
        <taxon>Bacillota</taxon>
        <taxon>Clostridia</taxon>
        <taxon>Eubacteriales</taxon>
        <taxon>Clostridiaceae</taxon>
        <taxon>Fonticella</taxon>
    </lineage>
</organism>
<feature type="transmembrane region" description="Helical" evidence="1">
    <location>
        <begin position="132"/>
        <end position="150"/>
    </location>
</feature>
<feature type="transmembrane region" description="Helical" evidence="1">
    <location>
        <begin position="6"/>
        <end position="25"/>
    </location>
</feature>
<feature type="transmembrane region" description="Helical" evidence="1">
    <location>
        <begin position="64"/>
        <end position="86"/>
    </location>
</feature>